<keyword evidence="2" id="KW-0732">Signal</keyword>
<dbReference type="Pfam" id="PF25546">
    <property type="entry name" value="DUF7925"/>
    <property type="match status" value="1"/>
</dbReference>
<accession>A0ABR8IVI2</accession>
<evidence type="ECO:0000256" key="1">
    <source>
        <dbReference type="SAM" id="MobiDB-lite"/>
    </source>
</evidence>
<feature type="signal peptide" evidence="2">
    <location>
        <begin position="1"/>
        <end position="38"/>
    </location>
</feature>
<feature type="region of interest" description="Disordered" evidence="1">
    <location>
        <begin position="419"/>
        <end position="444"/>
    </location>
</feature>
<feature type="chain" id="PRO_5046541579" description="DUF7925 domain-containing protein" evidence="2">
    <location>
        <begin position="39"/>
        <end position="857"/>
    </location>
</feature>
<sequence>MTHTRRSLTCRQSQLFRSLIATAFIANGFFPFVAPALAEGTRAGQTISNTATATYNDPNNPNTTLNTTSNPVVVTVAEVAGITITNVGVVDSTPADVIKVGDTLTYTFAIKNVGNDPTRFRIPNLATTTGPVVAGNLSYSINGSYTQIPGTEVITSSIPVGGTVLVQVPVTVQAGANANDAINVKIGDTPNNAQNVLRVNNGGDVYTVDNPDAPTIIDEIPGVPINGTREASNTQISTVGINTPASTNNMSLATLLKTNTYSNNNTTNSITDDTITYNLSLRVEGSDVTGLGITPQPLTGYAGITVDSVANKNYILVSDVIPAGTVLSAAPTAPTGWTAVYSTAPVTGVKPQDVVWTTTAPVLGTVTRVGFVKETLTAGDNITAGTTVTGFAIPLAITGTPTTLTINSIAQLVGETPGAGAGAPPVYDESGDQNPSNYSGSAGNMTPGAASTNGILPTNAAAVLASIIDGVANPITQGIDTNNNNTGTGPGGEDNQLIISVVTTPTTGVLNGPEGVANATGPGADNNTDFTNKSSLIPAGTNPGSTIDPAPVTFSNTVQNDTGATAVVTLAPTVPANKFDLPTGTKVTITNGGNSAVYQYSQTAAIPFTLITGTQISIPNVAANGTVNYGVEVDLPTGTKLSTDTLTDYTGDTEWGYPVPITATIGNATNITIDRVYTGFLQLLKFSRIVLGTGPAVIGNQGNYNTTPAYTNPATGLVIDPDPTVADEARTPSPGNIIQYEIRYKNISTAQGTGTNNVILQAQNVVITEDGTLSTVPGDGKNNWAKDNDSDGIIDTSNMASATTATITVNNSTTPNPTTVTTTPAGDGVLVTKYVNSPTGSIAPQDSGTLNFQRKLN</sequence>
<evidence type="ECO:0000259" key="3">
    <source>
        <dbReference type="Pfam" id="PF25546"/>
    </source>
</evidence>
<keyword evidence="5" id="KW-1185">Reference proteome</keyword>
<proteinExistence type="predicted"/>
<comment type="caution">
    <text evidence="4">The sequence shown here is derived from an EMBL/GenBank/DDBJ whole genome shotgun (WGS) entry which is preliminary data.</text>
</comment>
<dbReference type="RefSeq" id="WP_190589197.1">
    <property type="nucleotide sequence ID" value="NZ_JACJTM010000047.1"/>
</dbReference>
<dbReference type="Proteomes" id="UP000660270">
    <property type="component" value="Unassembled WGS sequence"/>
</dbReference>
<feature type="domain" description="DUF7925" evidence="3">
    <location>
        <begin position="252"/>
        <end position="438"/>
    </location>
</feature>
<evidence type="ECO:0000313" key="5">
    <source>
        <dbReference type="Proteomes" id="UP000660270"/>
    </source>
</evidence>
<evidence type="ECO:0000256" key="2">
    <source>
        <dbReference type="SAM" id="SignalP"/>
    </source>
</evidence>
<dbReference type="EMBL" id="JACJTM010000047">
    <property type="protein sequence ID" value="MBD2686902.1"/>
    <property type="molecule type" value="Genomic_DNA"/>
</dbReference>
<organism evidence="4 5">
    <name type="scientific">Aphanizomenon flos-aquae FACHB-1249</name>
    <dbReference type="NCBI Taxonomy" id="2692889"/>
    <lineage>
        <taxon>Bacteria</taxon>
        <taxon>Bacillati</taxon>
        <taxon>Cyanobacteriota</taxon>
        <taxon>Cyanophyceae</taxon>
        <taxon>Nostocales</taxon>
        <taxon>Aphanizomenonaceae</taxon>
        <taxon>Aphanizomenon</taxon>
    </lineage>
</organism>
<feature type="compositionally biased region" description="Polar residues" evidence="1">
    <location>
        <begin position="432"/>
        <end position="444"/>
    </location>
</feature>
<reference evidence="4 5" key="1">
    <citation type="journal article" date="2020" name="ISME J.">
        <title>Comparative genomics reveals insights into cyanobacterial evolution and habitat adaptation.</title>
        <authorList>
            <person name="Chen M.Y."/>
            <person name="Teng W.K."/>
            <person name="Zhao L."/>
            <person name="Hu C.X."/>
            <person name="Zhou Y.K."/>
            <person name="Han B.P."/>
            <person name="Song L.R."/>
            <person name="Shu W.S."/>
        </authorList>
    </citation>
    <scope>NUCLEOTIDE SEQUENCE [LARGE SCALE GENOMIC DNA]</scope>
    <source>
        <strain evidence="4 5">FACHB-1249</strain>
    </source>
</reference>
<gene>
    <name evidence="4" type="ORF">H6G43_17135</name>
</gene>
<name>A0ABR8IVI2_APHFL</name>
<dbReference type="InterPro" id="IPR057685">
    <property type="entry name" value="DUF7925"/>
</dbReference>
<protein>
    <recommendedName>
        <fullName evidence="3">DUF7925 domain-containing protein</fullName>
    </recommendedName>
</protein>
<evidence type="ECO:0000313" key="4">
    <source>
        <dbReference type="EMBL" id="MBD2686902.1"/>
    </source>
</evidence>